<evidence type="ECO:0000256" key="2">
    <source>
        <dbReference type="ARBA" id="ARBA00022795"/>
    </source>
</evidence>
<keyword evidence="5" id="KW-0282">Flagellum</keyword>
<comment type="similarity">
    <text evidence="4">Belongs to the FliW family.</text>
</comment>
<dbReference type="Pfam" id="PF02623">
    <property type="entry name" value="FliW"/>
    <property type="match status" value="1"/>
</dbReference>
<keyword evidence="4" id="KW-0143">Chaperone</keyword>
<name>A0ABS4GDH9_9FIRM</name>
<dbReference type="InterPro" id="IPR024046">
    <property type="entry name" value="Flagellar_assmbl_FliW_dom_sf"/>
</dbReference>
<accession>A0ABS4GDH9</accession>
<keyword evidence="5" id="KW-0966">Cell projection</keyword>
<evidence type="ECO:0000313" key="5">
    <source>
        <dbReference type="EMBL" id="MBP1925760.1"/>
    </source>
</evidence>
<dbReference type="Gene3D" id="2.30.290.10">
    <property type="entry name" value="BH3618-like"/>
    <property type="match status" value="1"/>
</dbReference>
<keyword evidence="5" id="KW-0969">Cilium</keyword>
<dbReference type="InterPro" id="IPR003775">
    <property type="entry name" value="Flagellar_assembly_factor_FliW"/>
</dbReference>
<gene>
    <name evidence="4" type="primary">fliW</name>
    <name evidence="5" type="ORF">J2Z76_001621</name>
</gene>
<dbReference type="HAMAP" id="MF_01185">
    <property type="entry name" value="FliW"/>
    <property type="match status" value="1"/>
</dbReference>
<proteinExistence type="inferred from homology"/>
<dbReference type="RefSeq" id="WP_209511504.1">
    <property type="nucleotide sequence ID" value="NZ_JAGGKS010000004.1"/>
</dbReference>
<keyword evidence="1 4" id="KW-0963">Cytoplasm</keyword>
<comment type="subcellular location">
    <subcellularLocation>
        <location evidence="4">Cytoplasm</location>
    </subcellularLocation>
</comment>
<dbReference type="Proteomes" id="UP001519342">
    <property type="component" value="Unassembled WGS sequence"/>
</dbReference>
<comment type="function">
    <text evidence="4">Acts as an anti-CsrA protein, binds CsrA and prevents it from repressing translation of its target genes, one of which is flagellin. Binds to flagellin and participates in the assembly of the flagellum.</text>
</comment>
<dbReference type="PANTHER" id="PTHR39190">
    <property type="entry name" value="FLAGELLAR ASSEMBLY FACTOR FLIW"/>
    <property type="match status" value="1"/>
</dbReference>
<evidence type="ECO:0000256" key="3">
    <source>
        <dbReference type="ARBA" id="ARBA00022845"/>
    </source>
</evidence>
<evidence type="ECO:0000256" key="4">
    <source>
        <dbReference type="HAMAP-Rule" id="MF_01185"/>
    </source>
</evidence>
<dbReference type="SUPFAM" id="SSF141457">
    <property type="entry name" value="BH3618-like"/>
    <property type="match status" value="1"/>
</dbReference>
<sequence>MNIKTRSFGDISISEDDIIIFTEGMYGFEEYKKYIILKDTPEDDIMYLQSVDNKDLSFVLIDPFVVINNYEPNVEIDDLEKLDVQEKSQLRFLLVAIISKEIENSVVNLKSPIAINTDLNIAKQIILENLEYPLRYPMFNNKGDGRC</sequence>
<keyword evidence="3 4" id="KW-0810">Translation regulation</keyword>
<organism evidence="5 6">
    <name type="scientific">Sedimentibacter acidaminivorans</name>
    <dbReference type="NCBI Taxonomy" id="913099"/>
    <lineage>
        <taxon>Bacteria</taxon>
        <taxon>Bacillati</taxon>
        <taxon>Bacillota</taxon>
        <taxon>Tissierellia</taxon>
        <taxon>Sedimentibacter</taxon>
    </lineage>
</organism>
<keyword evidence="2 4" id="KW-1005">Bacterial flagellum biogenesis</keyword>
<evidence type="ECO:0000256" key="1">
    <source>
        <dbReference type="ARBA" id="ARBA00022490"/>
    </source>
</evidence>
<evidence type="ECO:0000313" key="6">
    <source>
        <dbReference type="Proteomes" id="UP001519342"/>
    </source>
</evidence>
<reference evidence="5 6" key="1">
    <citation type="submission" date="2021-03" db="EMBL/GenBank/DDBJ databases">
        <title>Genomic Encyclopedia of Type Strains, Phase IV (KMG-IV): sequencing the most valuable type-strain genomes for metagenomic binning, comparative biology and taxonomic classification.</title>
        <authorList>
            <person name="Goeker M."/>
        </authorList>
    </citation>
    <scope>NUCLEOTIDE SEQUENCE [LARGE SCALE GENOMIC DNA]</scope>
    <source>
        <strain evidence="5 6">DSM 24004</strain>
    </source>
</reference>
<comment type="caution">
    <text evidence="5">The sequence shown here is derived from an EMBL/GenBank/DDBJ whole genome shotgun (WGS) entry which is preliminary data.</text>
</comment>
<comment type="subunit">
    <text evidence="4">Interacts with translational regulator CsrA and flagellin(s).</text>
</comment>
<protein>
    <recommendedName>
        <fullName evidence="4">Flagellar assembly factor FliW</fullName>
    </recommendedName>
</protein>
<dbReference type="EMBL" id="JAGGKS010000004">
    <property type="protein sequence ID" value="MBP1925760.1"/>
    <property type="molecule type" value="Genomic_DNA"/>
</dbReference>
<keyword evidence="6" id="KW-1185">Reference proteome</keyword>
<dbReference type="PANTHER" id="PTHR39190:SF1">
    <property type="entry name" value="FLAGELLAR ASSEMBLY FACTOR FLIW"/>
    <property type="match status" value="1"/>
</dbReference>